<evidence type="ECO:0000256" key="3">
    <source>
        <dbReference type="ARBA" id="ARBA00022692"/>
    </source>
</evidence>
<feature type="transmembrane region" description="Helical" evidence="6">
    <location>
        <begin position="312"/>
        <end position="330"/>
    </location>
</feature>
<dbReference type="Pfam" id="PF01384">
    <property type="entry name" value="PHO4"/>
    <property type="match status" value="1"/>
</dbReference>
<organism evidence="7 8">
    <name type="scientific">Paramuribaculum intestinale</name>
    <dbReference type="NCBI Taxonomy" id="2094151"/>
    <lineage>
        <taxon>Bacteria</taxon>
        <taxon>Pseudomonadati</taxon>
        <taxon>Bacteroidota</taxon>
        <taxon>Bacteroidia</taxon>
        <taxon>Bacteroidales</taxon>
        <taxon>Muribaculaceae</taxon>
        <taxon>Paramuribaculum</taxon>
    </lineage>
</organism>
<dbReference type="PANTHER" id="PTHR11101:SF16">
    <property type="entry name" value="PHOSPHATE TRANSPORTER"/>
    <property type="match status" value="1"/>
</dbReference>
<feature type="transmembrane region" description="Helical" evidence="6">
    <location>
        <begin position="80"/>
        <end position="101"/>
    </location>
</feature>
<dbReference type="PANTHER" id="PTHR11101">
    <property type="entry name" value="PHOSPHATE TRANSPORTER"/>
    <property type="match status" value="1"/>
</dbReference>
<keyword evidence="8" id="KW-1185">Reference proteome</keyword>
<evidence type="ECO:0000313" key="7">
    <source>
        <dbReference type="EMBL" id="PWB07303.1"/>
    </source>
</evidence>
<gene>
    <name evidence="7" type="ORF">C5O25_07770</name>
</gene>
<feature type="transmembrane region" description="Helical" evidence="6">
    <location>
        <begin position="189"/>
        <end position="206"/>
    </location>
</feature>
<comment type="similarity">
    <text evidence="6">Belongs to the inorganic phosphate transporter (PiT) (TC 2.A.20) family.</text>
</comment>
<dbReference type="EMBL" id="PUBV01000014">
    <property type="protein sequence ID" value="PWB07303.1"/>
    <property type="molecule type" value="Genomic_DNA"/>
</dbReference>
<protein>
    <recommendedName>
        <fullName evidence="6">Phosphate transporter</fullName>
    </recommendedName>
</protein>
<dbReference type="AlphaFoldDB" id="A0A2V1IWD6"/>
<dbReference type="GO" id="GO:0005315">
    <property type="term" value="F:phosphate transmembrane transporter activity"/>
    <property type="evidence" value="ECO:0007669"/>
    <property type="project" value="InterPro"/>
</dbReference>
<dbReference type="InterPro" id="IPR001204">
    <property type="entry name" value="Phos_transporter"/>
</dbReference>
<feature type="transmembrane region" description="Helical" evidence="6">
    <location>
        <begin position="252"/>
        <end position="270"/>
    </location>
</feature>
<name>A0A2V1IWD6_9BACT</name>
<feature type="transmembrane region" description="Helical" evidence="6">
    <location>
        <begin position="47"/>
        <end position="68"/>
    </location>
</feature>
<dbReference type="Proteomes" id="UP000244925">
    <property type="component" value="Unassembled WGS sequence"/>
</dbReference>
<proteinExistence type="inferred from homology"/>
<sequence length="763" mass="84500">MELLFLCVVVFLFLLAVFDLSVGVSNDAVNFLNSAMGSKAAPFKRIIIVASIGVFLGAAMSNGMMDIARHGIFRPEHFSFYDLMCIFMAVIVTDVILLDIFNSLGMPTSTTVSMVFELLGATFVVSLIKMATDTPDLGFNDLLNTEKALSVILGIFLSVAIAFFFGTIVQFIARLVFSFNYRSHLKWKIGIFGGICATAIVYFLLIKGTKDLAFMTPELKVWINGHTMVIILCCLAGFTLLMQLLHALRVNVLKVIVMMGTFALAMAFAGNDLVNFIGVPLSGLSAFTDYAANGNGDPHTYLMGALNGPSDTSVWFLIGAGVIMVVSLATSRKARKVSQTEIGLGSQEAGDEMFGSSRIGRRFVRWAIHLVNWARNATPPSVRRWINRRFNIDETIMDQGAAFDLVRGSVNLVLAGALIALGTSMKLPLSTTFVTFMVAMGSSLADRAWGRESAVFRITGVISVIGGWFITAGAAFLGAGILVLAMHLGGITVMIILALLTVAIIIRSNLRFKRAQKESAEGGDTLFRTIISTSDQTQIWPMLLMYITGNQEQFIAYARDTYTGITHAFVNDDVKPLYKAERTLADGKKKLKNARRKETLCLRKLSQSMALEKSAWFYTSNNCCMSILYNLHRINEVCKEHVENNFLPLPVQYAADFAVIRTRIETLFNDTLALTQSGDIDTVATLRRHCDEIKDTLSATYHRLQGRIHRDDPKTMAVLYVYLNLLQESQEMISGIRKYLRAFAKLIDSNYSTRSQIREQRQE</sequence>
<dbReference type="GO" id="GO:0016020">
    <property type="term" value="C:membrane"/>
    <property type="evidence" value="ECO:0007669"/>
    <property type="project" value="UniProtKB-SubCell"/>
</dbReference>
<keyword evidence="2 6" id="KW-0813">Transport</keyword>
<keyword evidence="6" id="KW-0592">Phosphate transport</keyword>
<feature type="transmembrane region" description="Helical" evidence="6">
    <location>
        <begin position="405"/>
        <end position="423"/>
    </location>
</feature>
<dbReference type="RefSeq" id="WP_107036171.1">
    <property type="nucleotide sequence ID" value="NZ_CAOLHR010000009.1"/>
</dbReference>
<keyword evidence="3 6" id="KW-0812">Transmembrane</keyword>
<evidence type="ECO:0000256" key="1">
    <source>
        <dbReference type="ARBA" id="ARBA00004141"/>
    </source>
</evidence>
<feature type="transmembrane region" description="Helical" evidence="6">
    <location>
        <begin position="226"/>
        <end position="245"/>
    </location>
</feature>
<feature type="transmembrane region" description="Helical" evidence="6">
    <location>
        <begin position="148"/>
        <end position="177"/>
    </location>
</feature>
<comment type="caution">
    <text evidence="7">The sequence shown here is derived from an EMBL/GenBank/DDBJ whole genome shotgun (WGS) entry which is preliminary data.</text>
</comment>
<evidence type="ECO:0000256" key="4">
    <source>
        <dbReference type="ARBA" id="ARBA00022989"/>
    </source>
</evidence>
<reference evidence="8" key="1">
    <citation type="submission" date="2018-02" db="EMBL/GenBank/DDBJ databases">
        <authorList>
            <person name="Clavel T."/>
            <person name="Strowig T."/>
        </authorList>
    </citation>
    <scope>NUCLEOTIDE SEQUENCE [LARGE SCALE GENOMIC DNA]</scope>
    <source>
        <strain evidence="8">DSM 100764</strain>
    </source>
</reference>
<evidence type="ECO:0000256" key="5">
    <source>
        <dbReference type="ARBA" id="ARBA00023136"/>
    </source>
</evidence>
<evidence type="ECO:0000256" key="2">
    <source>
        <dbReference type="ARBA" id="ARBA00022448"/>
    </source>
</evidence>
<dbReference type="GO" id="GO:0035435">
    <property type="term" value="P:phosphate ion transmembrane transport"/>
    <property type="evidence" value="ECO:0007669"/>
    <property type="project" value="TreeGrafter"/>
</dbReference>
<comment type="subcellular location">
    <subcellularLocation>
        <location evidence="1 6">Membrane</location>
        <topology evidence="1 6">Multi-pass membrane protein</topology>
    </subcellularLocation>
</comment>
<accession>A0A2V1IWD6</accession>
<evidence type="ECO:0000256" key="6">
    <source>
        <dbReference type="RuleBase" id="RU363058"/>
    </source>
</evidence>
<evidence type="ECO:0000313" key="8">
    <source>
        <dbReference type="Proteomes" id="UP000244925"/>
    </source>
</evidence>
<keyword evidence="4 6" id="KW-1133">Transmembrane helix</keyword>
<keyword evidence="5 6" id="KW-0472">Membrane</keyword>
<feature type="transmembrane region" description="Helical" evidence="6">
    <location>
        <begin position="461"/>
        <end position="485"/>
    </location>
</feature>
<feature type="transmembrane region" description="Helical" evidence="6">
    <location>
        <begin position="491"/>
        <end position="510"/>
    </location>
</feature>
<dbReference type="GeneID" id="93423479"/>